<feature type="binding site" evidence="4">
    <location>
        <begin position="133"/>
        <end position="141"/>
    </location>
    <ligand>
        <name>ATP</name>
        <dbReference type="ChEBI" id="CHEBI:30616"/>
    </ligand>
</feature>
<dbReference type="GO" id="GO:0009396">
    <property type="term" value="P:folic acid-containing compound biosynthetic process"/>
    <property type="evidence" value="ECO:0007669"/>
    <property type="project" value="TreeGrafter"/>
</dbReference>
<dbReference type="EC" id="6.3.3.2" evidence="5"/>
<dbReference type="OrthoDB" id="9801938at2"/>
<dbReference type="NCBIfam" id="TIGR02727">
    <property type="entry name" value="MTHFS_bact"/>
    <property type="match status" value="1"/>
</dbReference>
<dbReference type="STRING" id="200991.AUC31_02480"/>
<protein>
    <recommendedName>
        <fullName evidence="5">5-formyltetrahydrofolate cyclo-ligase</fullName>
        <ecNumber evidence="5">6.3.3.2</ecNumber>
    </recommendedName>
</protein>
<dbReference type="Proteomes" id="UP000067683">
    <property type="component" value="Chromosome"/>
</dbReference>
<evidence type="ECO:0000256" key="5">
    <source>
        <dbReference type="RuleBase" id="RU361279"/>
    </source>
</evidence>
<feature type="binding site" evidence="4">
    <location>
        <position position="54"/>
    </location>
    <ligand>
        <name>substrate</name>
    </ligand>
</feature>
<dbReference type="PANTHER" id="PTHR23407:SF1">
    <property type="entry name" value="5-FORMYLTETRAHYDROFOLATE CYCLO-LIGASE"/>
    <property type="match status" value="1"/>
</dbReference>
<name>A0A0U2XDV3_9BACL</name>
<dbReference type="GO" id="GO:0005524">
    <property type="term" value="F:ATP binding"/>
    <property type="evidence" value="ECO:0007669"/>
    <property type="project" value="UniProtKB-KW"/>
</dbReference>
<evidence type="ECO:0000313" key="7">
    <source>
        <dbReference type="Proteomes" id="UP000067683"/>
    </source>
</evidence>
<feature type="binding site" evidence="4">
    <location>
        <position position="49"/>
    </location>
    <ligand>
        <name>substrate</name>
    </ligand>
</feature>
<dbReference type="Pfam" id="PF01812">
    <property type="entry name" value="5-FTHF_cyc-lig"/>
    <property type="match status" value="1"/>
</dbReference>
<accession>A0A0U2XDV3</accession>
<keyword evidence="5" id="KW-0479">Metal-binding</keyword>
<organism evidence="6 7">
    <name type="scientific">Planococcus rifietoensis</name>
    <dbReference type="NCBI Taxonomy" id="200991"/>
    <lineage>
        <taxon>Bacteria</taxon>
        <taxon>Bacillati</taxon>
        <taxon>Bacillota</taxon>
        <taxon>Bacilli</taxon>
        <taxon>Bacillales</taxon>
        <taxon>Caryophanaceae</taxon>
        <taxon>Planococcus</taxon>
    </lineage>
</organism>
<comment type="cofactor">
    <cofactor evidence="5">
        <name>Mg(2+)</name>
        <dbReference type="ChEBI" id="CHEBI:18420"/>
    </cofactor>
</comment>
<dbReference type="AlphaFoldDB" id="A0A0U2XDV3"/>
<dbReference type="InterPro" id="IPR024185">
    <property type="entry name" value="FTHF_cligase-like_sf"/>
</dbReference>
<keyword evidence="3 4" id="KW-0067">ATP-binding</keyword>
<dbReference type="Gene3D" id="3.40.50.10420">
    <property type="entry name" value="NagB/RpiA/CoA transferase-like"/>
    <property type="match status" value="1"/>
</dbReference>
<dbReference type="GO" id="GO:0046872">
    <property type="term" value="F:metal ion binding"/>
    <property type="evidence" value="ECO:0007669"/>
    <property type="project" value="UniProtKB-KW"/>
</dbReference>
<dbReference type="KEGG" id="prt:AUC31_02480"/>
<evidence type="ECO:0000256" key="2">
    <source>
        <dbReference type="ARBA" id="ARBA00022741"/>
    </source>
</evidence>
<dbReference type="GO" id="GO:0030272">
    <property type="term" value="F:5-formyltetrahydrofolate cyclo-ligase activity"/>
    <property type="evidence" value="ECO:0007669"/>
    <property type="project" value="UniProtKB-EC"/>
</dbReference>
<feature type="binding site" evidence="4">
    <location>
        <begin position="3"/>
        <end position="7"/>
    </location>
    <ligand>
        <name>ATP</name>
        <dbReference type="ChEBI" id="CHEBI:30616"/>
    </ligand>
</feature>
<evidence type="ECO:0000256" key="4">
    <source>
        <dbReference type="PIRSR" id="PIRSR006806-1"/>
    </source>
</evidence>
<keyword evidence="7" id="KW-1185">Reference proteome</keyword>
<dbReference type="SUPFAM" id="SSF100950">
    <property type="entry name" value="NagB/RpiA/CoA transferase-like"/>
    <property type="match status" value="1"/>
</dbReference>
<evidence type="ECO:0000256" key="1">
    <source>
        <dbReference type="ARBA" id="ARBA00010638"/>
    </source>
</evidence>
<proteinExistence type="inferred from homology"/>
<sequence>MEKAVLRKSVIGQMSELAESQHAQMSSAILEKLLEDPVFQKAETIGVTISRWPEVDTIPLIKACWRLGKKVAAPKCFARDRTMDFRLFHRLGQLEVVYMDLQEPIEGETEAIDSESIDLLIVPGVVFTESGYRIGFGGGYYDRYLSGFNGNTLSLAFDFQLTGELPIESHDIPVDGIITEKRTIDSKAVRA</sequence>
<evidence type="ECO:0000313" key="6">
    <source>
        <dbReference type="EMBL" id="ALS74192.1"/>
    </source>
</evidence>
<dbReference type="RefSeq" id="WP_058380900.1">
    <property type="nucleotide sequence ID" value="NZ_CP013659.2"/>
</dbReference>
<dbReference type="PANTHER" id="PTHR23407">
    <property type="entry name" value="ATPASE INHIBITOR/5-FORMYLTETRAHYDROFOLATE CYCLO-LIGASE"/>
    <property type="match status" value="1"/>
</dbReference>
<keyword evidence="5" id="KW-0460">Magnesium</keyword>
<dbReference type="InterPro" id="IPR037171">
    <property type="entry name" value="NagB/RpiA_transferase-like"/>
</dbReference>
<comment type="catalytic activity">
    <reaction evidence="5">
        <text>(6S)-5-formyl-5,6,7,8-tetrahydrofolate + ATP = (6R)-5,10-methenyltetrahydrofolate + ADP + phosphate</text>
        <dbReference type="Rhea" id="RHEA:10488"/>
        <dbReference type="ChEBI" id="CHEBI:30616"/>
        <dbReference type="ChEBI" id="CHEBI:43474"/>
        <dbReference type="ChEBI" id="CHEBI:57455"/>
        <dbReference type="ChEBI" id="CHEBI:57457"/>
        <dbReference type="ChEBI" id="CHEBI:456216"/>
        <dbReference type="EC" id="6.3.3.2"/>
    </reaction>
</comment>
<dbReference type="GO" id="GO:0035999">
    <property type="term" value="P:tetrahydrofolate interconversion"/>
    <property type="evidence" value="ECO:0007669"/>
    <property type="project" value="TreeGrafter"/>
</dbReference>
<keyword evidence="2 4" id="KW-0547">Nucleotide-binding</keyword>
<evidence type="ECO:0000256" key="3">
    <source>
        <dbReference type="ARBA" id="ARBA00022840"/>
    </source>
</evidence>
<dbReference type="InterPro" id="IPR002698">
    <property type="entry name" value="FTHF_cligase"/>
</dbReference>
<comment type="similarity">
    <text evidence="1 5">Belongs to the 5-formyltetrahydrofolate cyclo-ligase family.</text>
</comment>
<dbReference type="EMBL" id="CP013659">
    <property type="protein sequence ID" value="ALS74192.1"/>
    <property type="molecule type" value="Genomic_DNA"/>
</dbReference>
<dbReference type="PIRSF" id="PIRSF006806">
    <property type="entry name" value="FTHF_cligase"/>
    <property type="match status" value="1"/>
</dbReference>
<gene>
    <name evidence="6" type="ORF">AUC31_02480</name>
</gene>
<reference evidence="6" key="1">
    <citation type="submission" date="2016-01" db="EMBL/GenBank/DDBJ databases">
        <title>Complete genome of Planococcus rifietoensis type strain M8.</title>
        <authorList>
            <person name="See-Too W.S."/>
        </authorList>
    </citation>
    <scope>NUCLEOTIDE SEQUENCE [LARGE SCALE GENOMIC DNA]</scope>
    <source>
        <strain evidence="6">M8</strain>
    </source>
</reference>